<feature type="compositionally biased region" description="Basic and acidic residues" evidence="8">
    <location>
        <begin position="166"/>
        <end position="177"/>
    </location>
</feature>
<name>A0A660CB07_9PSEU</name>
<feature type="transmembrane region" description="Helical" evidence="9">
    <location>
        <begin position="582"/>
        <end position="606"/>
    </location>
</feature>
<feature type="compositionally biased region" description="Basic and acidic residues" evidence="8">
    <location>
        <begin position="94"/>
        <end position="104"/>
    </location>
</feature>
<protein>
    <submittedName>
        <fullName evidence="10">Alpha-1,6-mannosyltransferase</fullName>
    </submittedName>
</protein>
<keyword evidence="11" id="KW-1185">Reference proteome</keyword>
<comment type="subcellular location">
    <subcellularLocation>
        <location evidence="1">Membrane</location>
        <topology evidence="1">Multi-pass membrane protein</topology>
    </subcellularLocation>
</comment>
<feature type="region of interest" description="Disordered" evidence="8">
    <location>
        <begin position="1"/>
        <end position="177"/>
    </location>
</feature>
<evidence type="ECO:0000256" key="7">
    <source>
        <dbReference type="ARBA" id="ARBA00043987"/>
    </source>
</evidence>
<proteinExistence type="inferred from homology"/>
<evidence type="ECO:0000256" key="9">
    <source>
        <dbReference type="SAM" id="Phobius"/>
    </source>
</evidence>
<comment type="similarity">
    <text evidence="7">Belongs to the MptA/B family.</text>
</comment>
<feature type="compositionally biased region" description="Low complexity" evidence="8">
    <location>
        <begin position="105"/>
        <end position="135"/>
    </location>
</feature>
<feature type="transmembrane region" description="Helical" evidence="9">
    <location>
        <begin position="352"/>
        <end position="370"/>
    </location>
</feature>
<feature type="transmembrane region" description="Helical" evidence="9">
    <location>
        <begin position="549"/>
        <end position="570"/>
    </location>
</feature>
<dbReference type="Pfam" id="PF26314">
    <property type="entry name" value="MptA_B_family"/>
    <property type="match status" value="1"/>
</dbReference>
<evidence type="ECO:0000313" key="11">
    <source>
        <dbReference type="Proteomes" id="UP000317303"/>
    </source>
</evidence>
<gene>
    <name evidence="10" type="ORF">JD82_01351</name>
</gene>
<reference evidence="10 11" key="1">
    <citation type="submission" date="2019-07" db="EMBL/GenBank/DDBJ databases">
        <title>R&amp;d 2014.</title>
        <authorList>
            <person name="Klenk H.-P."/>
        </authorList>
    </citation>
    <scope>NUCLEOTIDE SEQUENCE [LARGE SCALE GENOMIC DNA]</scope>
    <source>
        <strain evidence="10 11">DSM 43194</strain>
    </source>
</reference>
<evidence type="ECO:0000256" key="5">
    <source>
        <dbReference type="ARBA" id="ARBA00022989"/>
    </source>
</evidence>
<dbReference type="NCBIfam" id="NF038066">
    <property type="entry name" value="MptB"/>
    <property type="match status" value="1"/>
</dbReference>
<sequence>MTGLTEHPGAAASAPPFRPRAHGVPGRPTRPPPGGVRRHRYAAHVAFGRAARRRTRTERAAGTGGTGDAQDPAGRHDEGAPGTGDSAPGTVRRGGRDAEPHPDTADGSADGSAAPPHSPAGTAADAGSGTAPGTAESDARVTAETSQRRSLGASTVWVPTRSPAHPGDRHPLTDDERRSVRMVQGFGTVGSLMLAFGSLGAGAAPVLNPVNTLPVLRLFARIPTVSLAVAFIGMLMLIIGWLLLGRFARPSRKRMVCRGELHRTLLLWIAPLVVIPPVFTRDPYVYLGQSEVLTRGMDPYQFGPEVLGNDDPLVVGVANIWRDTPAPYGPLFLRIGSWITGFTGEHVSGGILLFRLLTLVGLGVIVWVLPRLADRFGVPPSTALWLGVANPLVLFHIVGGAHNDAIGIGLMLLGLEVGLRRLPYRVRGDSPPPLVKGELRYIVLGAAIITVAAAVKVHAIVALGFFGVMIARRWYGGIKDLLKAAALMLAVSAVVMTAVTYGVGLDYGWVNGLSTPTKLWNWIAPTSEIGQLGGVLGIALGLGNHTGGIISVLAVISYLVAGAITVKFLWDSLHWRYRPMIGLGVSLGAVMLLHVAMQPWWLLWAIIPLAASAGTSRFRVVATGMTVVLSLLVPPNGSPFDGRLYTLPQAYFAGGLVVLGALALLWWRAPSVLFARTDPADLLHPVPSRTSLRHRRSRQHGPGNGAAGADADAGKPTTGRAERTAAPPAEASGAAPRPDDPASTPS</sequence>
<dbReference type="AlphaFoldDB" id="A0A660CB07"/>
<feature type="transmembrane region" description="Helical" evidence="9">
    <location>
        <begin position="265"/>
        <end position="287"/>
    </location>
</feature>
<evidence type="ECO:0000256" key="4">
    <source>
        <dbReference type="ARBA" id="ARBA00022692"/>
    </source>
</evidence>
<evidence type="ECO:0000256" key="8">
    <source>
        <dbReference type="SAM" id="MobiDB-lite"/>
    </source>
</evidence>
<evidence type="ECO:0000256" key="6">
    <source>
        <dbReference type="ARBA" id="ARBA00023136"/>
    </source>
</evidence>
<evidence type="ECO:0000256" key="2">
    <source>
        <dbReference type="ARBA" id="ARBA00022676"/>
    </source>
</evidence>
<feature type="transmembrane region" description="Helical" evidence="9">
    <location>
        <begin position="441"/>
        <end position="469"/>
    </location>
</feature>
<dbReference type="EMBL" id="VLJV01000001">
    <property type="protein sequence ID" value="TWH19524.1"/>
    <property type="molecule type" value="Genomic_DNA"/>
</dbReference>
<dbReference type="GO" id="GO:0016020">
    <property type="term" value="C:membrane"/>
    <property type="evidence" value="ECO:0007669"/>
    <property type="project" value="UniProtKB-SubCell"/>
</dbReference>
<keyword evidence="3 10" id="KW-0808">Transferase</keyword>
<comment type="caution">
    <text evidence="10">The sequence shown here is derived from an EMBL/GenBank/DDBJ whole genome shotgun (WGS) entry which is preliminary data.</text>
</comment>
<feature type="transmembrane region" description="Helical" evidence="9">
    <location>
        <begin position="382"/>
        <end position="402"/>
    </location>
</feature>
<dbReference type="InterPro" id="IPR049829">
    <property type="entry name" value="MptA/B-like"/>
</dbReference>
<evidence type="ECO:0000256" key="1">
    <source>
        <dbReference type="ARBA" id="ARBA00004141"/>
    </source>
</evidence>
<keyword evidence="4 9" id="KW-0812">Transmembrane</keyword>
<dbReference type="Proteomes" id="UP000317303">
    <property type="component" value="Unassembled WGS sequence"/>
</dbReference>
<feature type="transmembrane region" description="Helical" evidence="9">
    <location>
        <begin position="481"/>
        <end position="502"/>
    </location>
</feature>
<keyword evidence="5 9" id="KW-1133">Transmembrane helix</keyword>
<feature type="transmembrane region" description="Helical" evidence="9">
    <location>
        <begin position="219"/>
        <end position="244"/>
    </location>
</feature>
<feature type="region of interest" description="Disordered" evidence="8">
    <location>
        <begin position="685"/>
        <end position="746"/>
    </location>
</feature>
<evidence type="ECO:0000313" key="10">
    <source>
        <dbReference type="EMBL" id="TWH19524.1"/>
    </source>
</evidence>
<keyword evidence="2 10" id="KW-0328">Glycosyltransferase</keyword>
<evidence type="ECO:0000256" key="3">
    <source>
        <dbReference type="ARBA" id="ARBA00022679"/>
    </source>
</evidence>
<feature type="transmembrane region" description="Helical" evidence="9">
    <location>
        <begin position="186"/>
        <end position="207"/>
    </location>
</feature>
<feature type="compositionally biased region" description="Polar residues" evidence="8">
    <location>
        <begin position="143"/>
        <end position="153"/>
    </location>
</feature>
<feature type="compositionally biased region" description="Low complexity" evidence="8">
    <location>
        <begin position="707"/>
        <end position="736"/>
    </location>
</feature>
<keyword evidence="6 9" id="KW-0472">Membrane</keyword>
<feature type="transmembrane region" description="Helical" evidence="9">
    <location>
        <begin position="649"/>
        <end position="667"/>
    </location>
</feature>
<dbReference type="GO" id="GO:0016757">
    <property type="term" value="F:glycosyltransferase activity"/>
    <property type="evidence" value="ECO:0007669"/>
    <property type="project" value="UniProtKB-KW"/>
</dbReference>
<accession>A0A660CB07</accession>
<organism evidence="10 11">
    <name type="scientific">Prauserella rugosa</name>
    <dbReference type="NCBI Taxonomy" id="43354"/>
    <lineage>
        <taxon>Bacteria</taxon>
        <taxon>Bacillati</taxon>
        <taxon>Actinomycetota</taxon>
        <taxon>Actinomycetes</taxon>
        <taxon>Pseudonocardiales</taxon>
        <taxon>Pseudonocardiaceae</taxon>
        <taxon>Prauserella</taxon>
    </lineage>
</organism>